<gene>
    <name evidence="1" type="ORF">PSYICH_LOCUS9650</name>
</gene>
<reference evidence="1" key="1">
    <citation type="submission" date="2022-01" db="EMBL/GenBank/DDBJ databases">
        <authorList>
            <person name="King R."/>
        </authorList>
    </citation>
    <scope>NUCLEOTIDE SEQUENCE</scope>
</reference>
<dbReference type="EMBL" id="OV651815">
    <property type="protein sequence ID" value="CAH1108377.1"/>
    <property type="molecule type" value="Genomic_DNA"/>
</dbReference>
<dbReference type="AlphaFoldDB" id="A0A9P0D141"/>
<evidence type="ECO:0000313" key="1">
    <source>
        <dbReference type="EMBL" id="CAH1108377.1"/>
    </source>
</evidence>
<accession>A0A9P0D141</accession>
<proteinExistence type="predicted"/>
<name>A0A9P0D141_9CUCU</name>
<protein>
    <submittedName>
        <fullName evidence="1">Uncharacterized protein</fullName>
    </submittedName>
</protein>
<dbReference type="Proteomes" id="UP001153636">
    <property type="component" value="Chromosome 3"/>
</dbReference>
<keyword evidence="2" id="KW-1185">Reference proteome</keyword>
<organism evidence="1 2">
    <name type="scientific">Psylliodes chrysocephalus</name>
    <dbReference type="NCBI Taxonomy" id="3402493"/>
    <lineage>
        <taxon>Eukaryota</taxon>
        <taxon>Metazoa</taxon>
        <taxon>Ecdysozoa</taxon>
        <taxon>Arthropoda</taxon>
        <taxon>Hexapoda</taxon>
        <taxon>Insecta</taxon>
        <taxon>Pterygota</taxon>
        <taxon>Neoptera</taxon>
        <taxon>Endopterygota</taxon>
        <taxon>Coleoptera</taxon>
        <taxon>Polyphaga</taxon>
        <taxon>Cucujiformia</taxon>
        <taxon>Chrysomeloidea</taxon>
        <taxon>Chrysomelidae</taxon>
        <taxon>Galerucinae</taxon>
        <taxon>Alticini</taxon>
        <taxon>Psylliodes</taxon>
    </lineage>
</organism>
<evidence type="ECO:0000313" key="2">
    <source>
        <dbReference type="Proteomes" id="UP001153636"/>
    </source>
</evidence>
<dbReference type="OrthoDB" id="6626714at2759"/>
<sequence>MNSVLGSQDFCIKQGGWQKRFMHLKLFSSLNMSQRKLKEMKRVAHFISLIYVRFWHEAIVSQWAPKNDLDMLQLLNIYPDIEVKESAPTVAKRHLWYLSETNVGLAFLDKRIS</sequence>